<evidence type="ECO:0000259" key="1">
    <source>
        <dbReference type="PROSITE" id="PS50053"/>
    </source>
</evidence>
<dbReference type="PROSITE" id="PS50053">
    <property type="entry name" value="UBIQUITIN_2"/>
    <property type="match status" value="1"/>
</dbReference>
<proteinExistence type="predicted"/>
<organism evidence="2 3">
    <name type="scientific">Armillaria ostoyae</name>
    <name type="common">Armillaria root rot fungus</name>
    <dbReference type="NCBI Taxonomy" id="47428"/>
    <lineage>
        <taxon>Eukaryota</taxon>
        <taxon>Fungi</taxon>
        <taxon>Dikarya</taxon>
        <taxon>Basidiomycota</taxon>
        <taxon>Agaricomycotina</taxon>
        <taxon>Agaricomycetes</taxon>
        <taxon>Agaricomycetidae</taxon>
        <taxon>Agaricales</taxon>
        <taxon>Marasmiineae</taxon>
        <taxon>Physalacriaceae</taxon>
        <taxon>Armillaria</taxon>
    </lineage>
</organism>
<dbReference type="Pfam" id="PF00240">
    <property type="entry name" value="ubiquitin"/>
    <property type="match status" value="1"/>
</dbReference>
<evidence type="ECO:0000313" key="2">
    <source>
        <dbReference type="EMBL" id="SJL14715.1"/>
    </source>
</evidence>
<evidence type="ECO:0000313" key="3">
    <source>
        <dbReference type="Proteomes" id="UP000219338"/>
    </source>
</evidence>
<keyword evidence="3" id="KW-1185">Reference proteome</keyword>
<reference evidence="3" key="1">
    <citation type="journal article" date="2017" name="Nat. Ecol. Evol.">
        <title>Genome expansion and lineage-specific genetic innovations in the forest pathogenic fungi Armillaria.</title>
        <authorList>
            <person name="Sipos G."/>
            <person name="Prasanna A.N."/>
            <person name="Walter M.C."/>
            <person name="O'Connor E."/>
            <person name="Balint B."/>
            <person name="Krizsan K."/>
            <person name="Kiss B."/>
            <person name="Hess J."/>
            <person name="Varga T."/>
            <person name="Slot J."/>
            <person name="Riley R."/>
            <person name="Boka B."/>
            <person name="Rigling D."/>
            <person name="Barry K."/>
            <person name="Lee J."/>
            <person name="Mihaltcheva S."/>
            <person name="LaButti K."/>
            <person name="Lipzen A."/>
            <person name="Waldron R."/>
            <person name="Moloney N.M."/>
            <person name="Sperisen C."/>
            <person name="Kredics L."/>
            <person name="Vagvoelgyi C."/>
            <person name="Patrignani A."/>
            <person name="Fitzpatrick D."/>
            <person name="Nagy I."/>
            <person name="Doyle S."/>
            <person name="Anderson J.B."/>
            <person name="Grigoriev I.V."/>
            <person name="Gueldener U."/>
            <person name="Muensterkoetter M."/>
            <person name="Nagy L.G."/>
        </authorList>
    </citation>
    <scope>NUCLEOTIDE SEQUENCE [LARGE SCALE GENOMIC DNA]</scope>
    <source>
        <strain evidence="3">C18/9</strain>
    </source>
</reference>
<feature type="domain" description="Ubiquitin-like" evidence="1">
    <location>
        <begin position="140"/>
        <end position="215"/>
    </location>
</feature>
<dbReference type="OrthoDB" id="428577at2759"/>
<dbReference type="Proteomes" id="UP000219338">
    <property type="component" value="Unassembled WGS sequence"/>
</dbReference>
<dbReference type="PANTHER" id="PTHR10666">
    <property type="entry name" value="UBIQUITIN"/>
    <property type="match status" value="1"/>
</dbReference>
<protein>
    <recommendedName>
        <fullName evidence="1">Ubiquitin-like domain-containing protein</fullName>
    </recommendedName>
</protein>
<name>A0A284S134_ARMOS</name>
<dbReference type="EMBL" id="FUEG01000025">
    <property type="protein sequence ID" value="SJL14715.1"/>
    <property type="molecule type" value="Genomic_DNA"/>
</dbReference>
<dbReference type="InterPro" id="IPR019954">
    <property type="entry name" value="Ubiquitin_CS"/>
</dbReference>
<dbReference type="AlphaFoldDB" id="A0A284S134"/>
<dbReference type="SUPFAM" id="SSF54236">
    <property type="entry name" value="Ubiquitin-like"/>
    <property type="match status" value="1"/>
</dbReference>
<dbReference type="PRINTS" id="PR00348">
    <property type="entry name" value="UBIQUITIN"/>
</dbReference>
<dbReference type="PROSITE" id="PS00299">
    <property type="entry name" value="UBIQUITIN_1"/>
    <property type="match status" value="1"/>
</dbReference>
<dbReference type="InterPro" id="IPR000626">
    <property type="entry name" value="Ubiquitin-like_dom"/>
</dbReference>
<dbReference type="STRING" id="47428.A0A284S134"/>
<gene>
    <name evidence="2" type="ORF">ARMOST_18182</name>
</gene>
<accession>A0A284S134</accession>
<dbReference type="InterPro" id="IPR019956">
    <property type="entry name" value="Ubiquitin_dom"/>
</dbReference>
<sequence>MVSLLASCYVDWETLIDLILYDFLEVSLRFPRGVSYSHQQWVLHRQKITSSLLVTQTAFSSVDRTSASTTTSSAFYRNISQAWPRTRSSSKPIDKLEVCAGEYIDIADGLWPETSLWIHGIRVISRPRQISTSASPSQSMKIIVLIRIGKTFTFSISSFASVSNVKELLRSSQGIPPDQQRLIFEGKQLEDGCLLSEYGIKNEATIPLVLRLPGGKPVIYLFTPLPLTAVVRLSLVKSWSFSAVYPGVPIKSSEAGQSTEWNVNTHEDHTITDIATGARVSYLFWETETNHGLPPSPPSYPRLCPSHSDANAVFPFDPSLAELTDRNSVVLPTSKTALYFDKALTALGLHVEATTSFIAYWLPPILKHDFVALRFLPQASYEHAAPLDVEPKLDVVIRVFMLFMRVGVMDIG</sequence>
<dbReference type="SMART" id="SM00213">
    <property type="entry name" value="UBQ"/>
    <property type="match status" value="1"/>
</dbReference>
<dbReference type="InterPro" id="IPR029071">
    <property type="entry name" value="Ubiquitin-like_domsf"/>
</dbReference>
<dbReference type="InterPro" id="IPR050158">
    <property type="entry name" value="Ubiquitin_ubiquitin-like"/>
</dbReference>
<dbReference type="Gene3D" id="3.10.20.90">
    <property type="entry name" value="Phosphatidylinositol 3-kinase Catalytic Subunit, Chain A, domain 1"/>
    <property type="match status" value="1"/>
</dbReference>